<evidence type="ECO:0000259" key="2">
    <source>
        <dbReference type="PROSITE" id="PS50835"/>
    </source>
</evidence>
<keyword evidence="5" id="KW-1185">Reference proteome</keyword>
<dbReference type="PANTHER" id="PTHR13817">
    <property type="entry name" value="TITIN"/>
    <property type="match status" value="1"/>
</dbReference>
<evidence type="ECO:0000313" key="4">
    <source>
        <dbReference type="EMBL" id="KAJ7384342.1"/>
    </source>
</evidence>
<dbReference type="CDD" id="cd00063">
    <property type="entry name" value="FN3"/>
    <property type="match status" value="4"/>
</dbReference>
<evidence type="ECO:0000259" key="3">
    <source>
        <dbReference type="PROSITE" id="PS50853"/>
    </source>
</evidence>
<accession>A0A9X0D228</accession>
<dbReference type="InterPro" id="IPR003961">
    <property type="entry name" value="FN3_dom"/>
</dbReference>
<comment type="caution">
    <text evidence="4">The sequence shown here is derived from an EMBL/GenBank/DDBJ whole genome shotgun (WGS) entry which is preliminary data.</text>
</comment>
<dbReference type="SMART" id="SM00409">
    <property type="entry name" value="IG"/>
    <property type="match status" value="2"/>
</dbReference>
<reference evidence="4" key="1">
    <citation type="submission" date="2023-01" db="EMBL/GenBank/DDBJ databases">
        <title>Genome assembly of the deep-sea coral Lophelia pertusa.</title>
        <authorList>
            <person name="Herrera S."/>
            <person name="Cordes E."/>
        </authorList>
    </citation>
    <scope>NUCLEOTIDE SEQUENCE</scope>
    <source>
        <strain evidence="4">USNM1676648</strain>
        <tissue evidence="4">Polyp</tissue>
    </source>
</reference>
<gene>
    <name evidence="4" type="ORF">OS493_022455</name>
</gene>
<protein>
    <submittedName>
        <fullName evidence="4">Uncharacterized protein</fullName>
    </submittedName>
</protein>
<dbReference type="Gene3D" id="2.60.40.10">
    <property type="entry name" value="Immunoglobulins"/>
    <property type="match status" value="6"/>
</dbReference>
<feature type="domain" description="Ig-like" evidence="2">
    <location>
        <begin position="87"/>
        <end position="167"/>
    </location>
</feature>
<dbReference type="PROSITE" id="PS50835">
    <property type="entry name" value="IG_LIKE"/>
    <property type="match status" value="2"/>
</dbReference>
<dbReference type="InterPro" id="IPR007110">
    <property type="entry name" value="Ig-like_dom"/>
</dbReference>
<dbReference type="PANTHER" id="PTHR13817:SF73">
    <property type="entry name" value="FIBRONECTIN TYPE-III DOMAIN-CONTAINING PROTEIN"/>
    <property type="match status" value="1"/>
</dbReference>
<dbReference type="SUPFAM" id="SSF49265">
    <property type="entry name" value="Fibronectin type III"/>
    <property type="match status" value="3"/>
</dbReference>
<dbReference type="SMART" id="SM00060">
    <property type="entry name" value="FN3"/>
    <property type="match status" value="4"/>
</dbReference>
<dbReference type="SUPFAM" id="SSF48726">
    <property type="entry name" value="Immunoglobulin"/>
    <property type="match status" value="2"/>
</dbReference>
<dbReference type="InterPro" id="IPR013783">
    <property type="entry name" value="Ig-like_fold"/>
</dbReference>
<dbReference type="Pfam" id="PF13927">
    <property type="entry name" value="Ig_3"/>
    <property type="match status" value="2"/>
</dbReference>
<sequence>SPTITLSPDSKGIDESDPVTLQCEAKGYPPPKLKWLKLLGNRVIGEGNFLFIANVQRSDQGRYRCIATNGFGDDATAEFKINVYYAPVINKTASSQNVPAWAGTTTDLACIADGNPAPRYTWTNPSGTVATSEENGILRVTPQGNNGFGQYTCTVENNKGKDYLNVSLVKVDKPVVKLEAYSRSAFDLSFKWLLLSSDSSNYFLEYYTLQYRTVDSKISNVYIISPKTTEYQLTNLQPYTRYIVELYATNKHFISAPSRVEVMTTEAEPGPPGNVKANVINSTTIHVTWTPPLKPNGPLKLYTVFYDETEGFVLASAQRKSVLPNITEYFIGGLNPFTNYTVIVNVENSIAFKRSSAVTVITKPSVPAAAEIYDLPSEVINDTITLKWREPKGNGKVITLYTVYQRIVTDGKQGEWTRLKTITDISVRELKVKLEKGKVYEFVVTATNELGESLKEDGKIKRVKASGIPAAVEMSDIPSEVTDSTITLKWSEPQSYGKEIIQYTVYQRIVTDGKSGEWGELKNITDVSVRELKVQLMKGKENNFVVTATNVHGESIIEEGKIKRVKAIEAIGGMLH</sequence>
<dbReference type="Proteomes" id="UP001163046">
    <property type="component" value="Unassembled WGS sequence"/>
</dbReference>
<dbReference type="InterPro" id="IPR003598">
    <property type="entry name" value="Ig_sub2"/>
</dbReference>
<dbReference type="InterPro" id="IPR003599">
    <property type="entry name" value="Ig_sub"/>
</dbReference>
<dbReference type="InterPro" id="IPR050964">
    <property type="entry name" value="Striated_Muscle_Regulatory"/>
</dbReference>
<organism evidence="4 5">
    <name type="scientific">Desmophyllum pertusum</name>
    <dbReference type="NCBI Taxonomy" id="174260"/>
    <lineage>
        <taxon>Eukaryota</taxon>
        <taxon>Metazoa</taxon>
        <taxon>Cnidaria</taxon>
        <taxon>Anthozoa</taxon>
        <taxon>Hexacorallia</taxon>
        <taxon>Scleractinia</taxon>
        <taxon>Caryophylliina</taxon>
        <taxon>Caryophylliidae</taxon>
        <taxon>Desmophyllum</taxon>
    </lineage>
</organism>
<dbReference type="InterPro" id="IPR036179">
    <property type="entry name" value="Ig-like_dom_sf"/>
</dbReference>
<name>A0A9X0D228_9CNID</name>
<dbReference type="SMART" id="SM00408">
    <property type="entry name" value="IGc2"/>
    <property type="match status" value="2"/>
</dbReference>
<dbReference type="EMBL" id="MU825888">
    <property type="protein sequence ID" value="KAJ7384342.1"/>
    <property type="molecule type" value="Genomic_DNA"/>
</dbReference>
<keyword evidence="1" id="KW-0677">Repeat</keyword>
<feature type="domain" description="Fibronectin type-III" evidence="3">
    <location>
        <begin position="174"/>
        <end position="268"/>
    </location>
</feature>
<dbReference type="InterPro" id="IPR036116">
    <property type="entry name" value="FN3_sf"/>
</dbReference>
<dbReference type="AlphaFoldDB" id="A0A9X0D228"/>
<proteinExistence type="predicted"/>
<dbReference type="PROSITE" id="PS50853">
    <property type="entry name" value="FN3"/>
    <property type="match status" value="4"/>
</dbReference>
<evidence type="ECO:0000313" key="5">
    <source>
        <dbReference type="Proteomes" id="UP001163046"/>
    </source>
</evidence>
<dbReference type="Pfam" id="PF00041">
    <property type="entry name" value="fn3"/>
    <property type="match status" value="2"/>
</dbReference>
<feature type="domain" description="Fibronectin type-III" evidence="3">
    <location>
        <begin position="366"/>
        <end position="466"/>
    </location>
</feature>
<feature type="domain" description="Ig-like" evidence="2">
    <location>
        <begin position="2"/>
        <end position="82"/>
    </location>
</feature>
<dbReference type="OrthoDB" id="5981765at2759"/>
<feature type="domain" description="Fibronectin type-III" evidence="3">
    <location>
        <begin position="271"/>
        <end position="365"/>
    </location>
</feature>
<dbReference type="CDD" id="cd00096">
    <property type="entry name" value="Ig"/>
    <property type="match status" value="1"/>
</dbReference>
<feature type="domain" description="Fibronectin type-III" evidence="3">
    <location>
        <begin position="468"/>
        <end position="568"/>
    </location>
</feature>
<evidence type="ECO:0000256" key="1">
    <source>
        <dbReference type="ARBA" id="ARBA00022737"/>
    </source>
</evidence>
<feature type="non-terminal residue" evidence="4">
    <location>
        <position position="1"/>
    </location>
</feature>